<organism evidence="2 3">
    <name type="scientific">Artemisia annua</name>
    <name type="common">Sweet wormwood</name>
    <dbReference type="NCBI Taxonomy" id="35608"/>
    <lineage>
        <taxon>Eukaryota</taxon>
        <taxon>Viridiplantae</taxon>
        <taxon>Streptophyta</taxon>
        <taxon>Embryophyta</taxon>
        <taxon>Tracheophyta</taxon>
        <taxon>Spermatophyta</taxon>
        <taxon>Magnoliopsida</taxon>
        <taxon>eudicotyledons</taxon>
        <taxon>Gunneridae</taxon>
        <taxon>Pentapetalae</taxon>
        <taxon>asterids</taxon>
        <taxon>campanulids</taxon>
        <taxon>Asterales</taxon>
        <taxon>Asteraceae</taxon>
        <taxon>Asteroideae</taxon>
        <taxon>Anthemideae</taxon>
        <taxon>Artemisiinae</taxon>
        <taxon>Artemisia</taxon>
    </lineage>
</organism>
<proteinExistence type="predicted"/>
<dbReference type="PANTHER" id="PTHR36617:SF16">
    <property type="entry name" value="OS04G0516500 PROTEIN"/>
    <property type="match status" value="1"/>
</dbReference>
<evidence type="ECO:0000313" key="2">
    <source>
        <dbReference type="EMBL" id="PWA38575.1"/>
    </source>
</evidence>
<comment type="caution">
    <text evidence="2">The sequence shown here is derived from an EMBL/GenBank/DDBJ whole genome shotgun (WGS) entry which is preliminary data.</text>
</comment>
<keyword evidence="3" id="KW-1185">Reference proteome</keyword>
<dbReference type="Pfam" id="PF13966">
    <property type="entry name" value="zf-RVT"/>
    <property type="match status" value="1"/>
</dbReference>
<dbReference type="GO" id="GO:0003964">
    <property type="term" value="F:RNA-directed DNA polymerase activity"/>
    <property type="evidence" value="ECO:0007669"/>
    <property type="project" value="UniProtKB-KW"/>
</dbReference>
<keyword evidence="2" id="KW-0695">RNA-directed DNA polymerase</keyword>
<reference evidence="2 3" key="1">
    <citation type="journal article" date="2018" name="Mol. Plant">
        <title>The genome of Artemisia annua provides insight into the evolution of Asteraceae family and artemisinin biosynthesis.</title>
        <authorList>
            <person name="Shen Q."/>
            <person name="Zhang L."/>
            <person name="Liao Z."/>
            <person name="Wang S."/>
            <person name="Yan T."/>
            <person name="Shi P."/>
            <person name="Liu M."/>
            <person name="Fu X."/>
            <person name="Pan Q."/>
            <person name="Wang Y."/>
            <person name="Lv Z."/>
            <person name="Lu X."/>
            <person name="Zhang F."/>
            <person name="Jiang W."/>
            <person name="Ma Y."/>
            <person name="Chen M."/>
            <person name="Hao X."/>
            <person name="Li L."/>
            <person name="Tang Y."/>
            <person name="Lv G."/>
            <person name="Zhou Y."/>
            <person name="Sun X."/>
            <person name="Brodelius P.E."/>
            <person name="Rose J.K.C."/>
            <person name="Tang K."/>
        </authorList>
    </citation>
    <scope>NUCLEOTIDE SEQUENCE [LARGE SCALE GENOMIC DNA]</scope>
    <source>
        <strain evidence="3">cv. Huhao1</strain>
        <tissue evidence="2">Leaf</tissue>
    </source>
</reference>
<dbReference type="EMBL" id="PKPP01015494">
    <property type="protein sequence ID" value="PWA38575.1"/>
    <property type="molecule type" value="Genomic_DNA"/>
</dbReference>
<gene>
    <name evidence="2" type="ORF">CTI12_AA581950</name>
</gene>
<name>A0A2U1KP78_ARTAN</name>
<protein>
    <submittedName>
        <fullName evidence="2">RNA-directed DNA polymerase, eukaryota</fullName>
    </submittedName>
</protein>
<keyword evidence="2" id="KW-0548">Nucleotidyltransferase</keyword>
<dbReference type="InterPro" id="IPR026960">
    <property type="entry name" value="RVT-Znf"/>
</dbReference>
<dbReference type="PANTHER" id="PTHR36617">
    <property type="entry name" value="PROTEIN, PUTATIVE-RELATED"/>
    <property type="match status" value="1"/>
</dbReference>
<dbReference type="STRING" id="35608.A0A2U1KP78"/>
<feature type="domain" description="Reverse transcriptase zinc-binding" evidence="1">
    <location>
        <begin position="91"/>
        <end position="176"/>
    </location>
</feature>
<evidence type="ECO:0000313" key="3">
    <source>
        <dbReference type="Proteomes" id="UP000245207"/>
    </source>
</evidence>
<dbReference type="OrthoDB" id="1744135at2759"/>
<sequence length="277" mass="32693">MAEASSFWEDDWNESGPWNLKFPRLYALETNHSCLVADRYSQGHWSWQCRRNPRDGEEGSQLAALMEILSHLSLDSNPDYWTWEAEKSKKFTVQSARRIIDNRTLPSCLFPTCWCKYVPSKINIFSWRLLLNRLPTRINIVEKGIDIPSILCSICNLHHKDADHLFLHCEVASQIWHKVGIWLDQPFPNFSCVYDIWENLDEQPQTRNAKIIKEVIFLSTVWVIWNFRNNVIFNNSKFQRSNIVDSIVVKSFDFLSSRYKKSSIDWNMWLQSPLNSM</sequence>
<evidence type="ECO:0000259" key="1">
    <source>
        <dbReference type="Pfam" id="PF13966"/>
    </source>
</evidence>
<dbReference type="AlphaFoldDB" id="A0A2U1KP78"/>
<dbReference type="Proteomes" id="UP000245207">
    <property type="component" value="Unassembled WGS sequence"/>
</dbReference>
<keyword evidence="2" id="KW-0808">Transferase</keyword>
<accession>A0A2U1KP78</accession>